<evidence type="ECO:0000313" key="3">
    <source>
        <dbReference type="EMBL" id="XCB33604.1"/>
    </source>
</evidence>
<dbReference type="RefSeq" id="WP_353064442.1">
    <property type="nucleotide sequence ID" value="NZ_CP132942.1"/>
</dbReference>
<dbReference type="EMBL" id="CP132942">
    <property type="protein sequence ID" value="XCB33604.1"/>
    <property type="molecule type" value="Genomic_DNA"/>
</dbReference>
<keyword evidence="1" id="KW-0677">Repeat</keyword>
<dbReference type="PANTHER" id="PTHR24104">
    <property type="entry name" value="E3 UBIQUITIN-PROTEIN LIGASE NHLRC1-RELATED"/>
    <property type="match status" value="1"/>
</dbReference>
<dbReference type="Pfam" id="PF01436">
    <property type="entry name" value="NHL"/>
    <property type="match status" value="2"/>
</dbReference>
<dbReference type="GO" id="GO:0008270">
    <property type="term" value="F:zinc ion binding"/>
    <property type="evidence" value="ECO:0007669"/>
    <property type="project" value="UniProtKB-KW"/>
</dbReference>
<feature type="repeat" description="NHL" evidence="2">
    <location>
        <begin position="135"/>
        <end position="175"/>
    </location>
</feature>
<dbReference type="KEGG" id="tpsc:RBB77_01600"/>
<dbReference type="InterPro" id="IPR050952">
    <property type="entry name" value="TRIM-NHL_E3_ligases"/>
</dbReference>
<organism evidence="3">
    <name type="scientific">Tunturiibacter psychrotolerans</name>
    <dbReference type="NCBI Taxonomy" id="3069686"/>
    <lineage>
        <taxon>Bacteria</taxon>
        <taxon>Pseudomonadati</taxon>
        <taxon>Acidobacteriota</taxon>
        <taxon>Terriglobia</taxon>
        <taxon>Terriglobales</taxon>
        <taxon>Acidobacteriaceae</taxon>
        <taxon>Tunturiibacter</taxon>
    </lineage>
</organism>
<dbReference type="InterPro" id="IPR006521">
    <property type="entry name" value="Tail_protein_I"/>
</dbReference>
<feature type="repeat" description="NHL" evidence="2">
    <location>
        <begin position="186"/>
        <end position="225"/>
    </location>
</feature>
<gene>
    <name evidence="3" type="ORF">RBB77_01600</name>
</gene>
<accession>A0AAU7ZRM7</accession>
<dbReference type="GO" id="GO:0061630">
    <property type="term" value="F:ubiquitin protein ligase activity"/>
    <property type="evidence" value="ECO:0007669"/>
    <property type="project" value="TreeGrafter"/>
</dbReference>
<reference evidence="3" key="1">
    <citation type="submission" date="2023-08" db="EMBL/GenBank/DDBJ databases">
        <authorList>
            <person name="Messyasz A."/>
            <person name="Mannisto M.K."/>
            <person name="Kerkhof L.J."/>
            <person name="Haggblom M."/>
        </authorList>
    </citation>
    <scope>NUCLEOTIDE SEQUENCE</scope>
    <source>
        <strain evidence="3">X5P6</strain>
    </source>
</reference>
<reference evidence="3" key="2">
    <citation type="journal article" date="2024" name="Environ. Microbiol.">
        <title>Genome analysis and description of Tunturibacter gen. nov. expands the diversity of Terriglobia in tundra soils.</title>
        <authorList>
            <person name="Messyasz A."/>
            <person name="Mannisto M.K."/>
            <person name="Kerkhof L.J."/>
            <person name="Haggblom M.M."/>
        </authorList>
    </citation>
    <scope>NUCLEOTIDE SEQUENCE</scope>
    <source>
        <strain evidence="3">X5P6</strain>
    </source>
</reference>
<sequence>MMKIPQTGTFIELDPVIGWQATTSQLSPVIAAGLAPNCSAGQPAAASSAVPPAWCPSSPTSAQPDKPVTPQGWVVDCVTGQPLPFLPALTGQLDYPIAFALGKNDGKLYLLDDAVNRIKVLDLEQRREFAAIAGFGGKGKQARSFRHPQGLAVADDGSYIVADTGNHQVKIFSRFPNALLAVWGSGSAGIAEGEFSAPWKVAVDRCGLIYIADRGNGRVQRMYRDGSLAAPIGGLKSPTGLALGPDGTLAVLDSPNIYIYAPGQTIPVNSLPAVAEAGCLTFDATGCYLYVGTSTALVYKFEVSAGAGFRPVGIGVTGVQGRLLDLIWIPGEQLLAILLPHCAQQPNLVAIPTCGSYLTSGTLTTATLDSGIENCVWDRIQLKATVPTGTGILVSTETAATDTWNLEEAQFNADCSAYSPANQGCSLALTGNNPDCLVQSAPGRYLRLQVQLNSNVIASPLLESIQISYPRSSYLQYLPAVYQEDDLSRVFLDRFLRIFQTTFDGFDKTLDTMWTRFDPLSVPSSWFSWLAAWIAFPINPSWTDQQRRAALKSAGQLYSLRGTPSGVQQLIQQYSGVDVRLIEHFRLRELIILADKPGAGTTLGAGTRLWSRDYYQRLQLGVYSRVGYFELTGEPIPGIEPLAWGANEFTVFFDCDPYQVSATQQKVSQLVEQEKPAHTKANYAPVFPRMRVGVQSTLGVDTRIAEYTPLLLGTTGILDYDSILSCSTTETHLLAQHATLRPQVDLNTRLL</sequence>
<evidence type="ECO:0000256" key="2">
    <source>
        <dbReference type="PROSITE-ProRule" id="PRU00504"/>
    </source>
</evidence>
<dbReference type="NCBIfam" id="TIGR02242">
    <property type="entry name" value="tail_TIGR02242"/>
    <property type="match status" value="1"/>
</dbReference>
<dbReference type="Gene3D" id="2.120.10.30">
    <property type="entry name" value="TolB, C-terminal domain"/>
    <property type="match status" value="1"/>
</dbReference>
<name>A0AAU7ZRM7_9BACT</name>
<dbReference type="InterPro" id="IPR011748">
    <property type="entry name" value="Unchr_phage_tail-like"/>
</dbReference>
<dbReference type="GO" id="GO:0043161">
    <property type="term" value="P:proteasome-mediated ubiquitin-dependent protein catabolic process"/>
    <property type="evidence" value="ECO:0007669"/>
    <property type="project" value="TreeGrafter"/>
</dbReference>
<dbReference type="PANTHER" id="PTHR24104:SF25">
    <property type="entry name" value="PROTEIN LIN-41"/>
    <property type="match status" value="1"/>
</dbReference>
<dbReference type="GO" id="GO:0000209">
    <property type="term" value="P:protein polyubiquitination"/>
    <property type="evidence" value="ECO:0007669"/>
    <property type="project" value="TreeGrafter"/>
</dbReference>
<dbReference type="SUPFAM" id="SSF101898">
    <property type="entry name" value="NHL repeat"/>
    <property type="match status" value="1"/>
</dbReference>
<dbReference type="InterPro" id="IPR001258">
    <property type="entry name" value="NHL_repeat"/>
</dbReference>
<dbReference type="AlphaFoldDB" id="A0AAU7ZRM7"/>
<evidence type="ECO:0000256" key="1">
    <source>
        <dbReference type="ARBA" id="ARBA00022737"/>
    </source>
</evidence>
<dbReference type="CDD" id="cd05819">
    <property type="entry name" value="NHL"/>
    <property type="match status" value="1"/>
</dbReference>
<proteinExistence type="predicted"/>
<dbReference type="Pfam" id="PF09684">
    <property type="entry name" value="Tail_P2_I"/>
    <property type="match status" value="1"/>
</dbReference>
<dbReference type="InterPro" id="IPR011042">
    <property type="entry name" value="6-blade_b-propeller_TolB-like"/>
</dbReference>
<protein>
    <submittedName>
        <fullName evidence="3">Phage tail protein</fullName>
    </submittedName>
</protein>
<dbReference type="PROSITE" id="PS51125">
    <property type="entry name" value="NHL"/>
    <property type="match status" value="2"/>
</dbReference>